<gene>
    <name evidence="1" type="ORF">HDF16_001452</name>
</gene>
<dbReference type="RefSeq" id="WP_184214927.1">
    <property type="nucleotide sequence ID" value="NZ_JACHIP010000002.1"/>
</dbReference>
<dbReference type="AlphaFoldDB" id="A0A7W7ZBJ1"/>
<comment type="caution">
    <text evidence="1">The sequence shown here is derived from an EMBL/GenBank/DDBJ whole genome shotgun (WGS) entry which is preliminary data.</text>
</comment>
<name>A0A7W7ZBJ1_9BACT</name>
<evidence type="ECO:0000313" key="2">
    <source>
        <dbReference type="Proteomes" id="UP000540989"/>
    </source>
</evidence>
<accession>A0A7W7ZBJ1</accession>
<protein>
    <submittedName>
        <fullName evidence="1">Uncharacterized protein YjgD (DUF1641 family)</fullName>
    </submittedName>
</protein>
<sequence length="151" mass="16612">MAAPLTFKPLPVDHKKELQKRLEAAPVEHGEALLVLWDLLQTAHDQGILDLLDGMVSAKDTIAITIAKYAKTPEGIASIRNLLATVKLLGQLDPEILDNLSAVLTTATQEHQAERQPPSLWQLFRRSTSADSRRGLSFMTLLLQGLGRSIK</sequence>
<dbReference type="PANTHER" id="PTHR38433:SF1">
    <property type="entry name" value="DUF1641 DOMAIN-CONTAINING PROTEIN"/>
    <property type="match status" value="1"/>
</dbReference>
<evidence type="ECO:0000313" key="1">
    <source>
        <dbReference type="EMBL" id="MBB5056767.1"/>
    </source>
</evidence>
<dbReference type="Proteomes" id="UP000540989">
    <property type="component" value="Unassembled WGS sequence"/>
</dbReference>
<organism evidence="1 2">
    <name type="scientific">Granulicella aggregans</name>
    <dbReference type="NCBI Taxonomy" id="474949"/>
    <lineage>
        <taxon>Bacteria</taxon>
        <taxon>Pseudomonadati</taxon>
        <taxon>Acidobacteriota</taxon>
        <taxon>Terriglobia</taxon>
        <taxon>Terriglobales</taxon>
        <taxon>Acidobacteriaceae</taxon>
        <taxon>Granulicella</taxon>
    </lineage>
</organism>
<dbReference type="PANTHER" id="PTHR38433">
    <property type="match status" value="1"/>
</dbReference>
<dbReference type="EMBL" id="JACHIP010000002">
    <property type="protein sequence ID" value="MBB5056767.1"/>
    <property type="molecule type" value="Genomic_DNA"/>
</dbReference>
<reference evidence="1 2" key="1">
    <citation type="submission" date="2020-08" db="EMBL/GenBank/DDBJ databases">
        <title>Genomic Encyclopedia of Type Strains, Phase IV (KMG-V): Genome sequencing to study the core and pangenomes of soil and plant-associated prokaryotes.</title>
        <authorList>
            <person name="Whitman W."/>
        </authorList>
    </citation>
    <scope>NUCLEOTIDE SEQUENCE [LARGE SCALE GENOMIC DNA]</scope>
    <source>
        <strain evidence="1 2">M8UP14</strain>
    </source>
</reference>
<proteinExistence type="predicted"/>
<keyword evidence="2" id="KW-1185">Reference proteome</keyword>